<dbReference type="RefSeq" id="WP_166504163.1">
    <property type="nucleotide sequence ID" value="NZ_CP013002.1"/>
</dbReference>
<keyword evidence="3 5" id="KW-0597">Phosphoprotein</keyword>
<dbReference type="SUPFAM" id="SSF52172">
    <property type="entry name" value="CheY-like"/>
    <property type="match status" value="1"/>
</dbReference>
<dbReference type="Gene3D" id="3.30.565.10">
    <property type="entry name" value="Histidine kinase-like ATPase, C-terminal domain"/>
    <property type="match status" value="1"/>
</dbReference>
<dbReference type="Pfam" id="PF00512">
    <property type="entry name" value="HisKA"/>
    <property type="match status" value="1"/>
</dbReference>
<feature type="domain" description="Histidine kinase" evidence="6">
    <location>
        <begin position="292"/>
        <end position="512"/>
    </location>
</feature>
<reference evidence="8 9" key="1">
    <citation type="submission" date="2015-10" db="EMBL/GenBank/DDBJ databases">
        <title>Conservation of the essential genome among Caulobacter and Brevundimonas species.</title>
        <authorList>
            <person name="Scott D."/>
            <person name="Ely B."/>
        </authorList>
    </citation>
    <scope>NUCLEOTIDE SEQUENCE [LARGE SCALE GENOMIC DNA]</scope>
    <source>
        <strain evidence="8 9">CB4</strain>
    </source>
</reference>
<dbReference type="PROSITE" id="PS50110">
    <property type="entry name" value="RESPONSE_REGULATORY"/>
    <property type="match status" value="1"/>
</dbReference>
<keyword evidence="4" id="KW-0902">Two-component regulatory system</keyword>
<dbReference type="InterPro" id="IPR036890">
    <property type="entry name" value="HATPase_C_sf"/>
</dbReference>
<evidence type="ECO:0000313" key="9">
    <source>
        <dbReference type="Proteomes" id="UP000056905"/>
    </source>
</evidence>
<dbReference type="InterPro" id="IPR004358">
    <property type="entry name" value="Sig_transdc_His_kin-like_C"/>
</dbReference>
<dbReference type="SUPFAM" id="SSF55874">
    <property type="entry name" value="ATPase domain of HSP90 chaperone/DNA topoisomerase II/histidine kinase"/>
    <property type="match status" value="1"/>
</dbReference>
<dbReference type="PANTHER" id="PTHR45339">
    <property type="entry name" value="HYBRID SIGNAL TRANSDUCTION HISTIDINE KINASE J"/>
    <property type="match status" value="1"/>
</dbReference>
<dbReference type="GO" id="GO:0000155">
    <property type="term" value="F:phosphorelay sensor kinase activity"/>
    <property type="evidence" value="ECO:0007669"/>
    <property type="project" value="InterPro"/>
</dbReference>
<dbReference type="SUPFAM" id="SSF47384">
    <property type="entry name" value="Homodimeric domain of signal transducing histidine kinase"/>
    <property type="match status" value="1"/>
</dbReference>
<dbReference type="InterPro" id="IPR003594">
    <property type="entry name" value="HATPase_dom"/>
</dbReference>
<proteinExistence type="predicted"/>
<dbReference type="PROSITE" id="PS50109">
    <property type="entry name" value="HIS_KIN"/>
    <property type="match status" value="1"/>
</dbReference>
<dbReference type="CDD" id="cd17546">
    <property type="entry name" value="REC_hyHK_CKI1_RcsC-like"/>
    <property type="match status" value="1"/>
</dbReference>
<dbReference type="EC" id="2.7.13.3" evidence="2"/>
<evidence type="ECO:0000256" key="4">
    <source>
        <dbReference type="ARBA" id="ARBA00023012"/>
    </source>
</evidence>
<dbReference type="InterPro" id="IPR003661">
    <property type="entry name" value="HisK_dim/P_dom"/>
</dbReference>
<evidence type="ECO:0000256" key="3">
    <source>
        <dbReference type="ARBA" id="ARBA00022553"/>
    </source>
</evidence>
<dbReference type="Pfam" id="PF02518">
    <property type="entry name" value="HATPase_c"/>
    <property type="match status" value="1"/>
</dbReference>
<dbReference type="STRING" id="69395.AQ619_06655"/>
<evidence type="ECO:0000256" key="2">
    <source>
        <dbReference type="ARBA" id="ARBA00012438"/>
    </source>
</evidence>
<dbReference type="InterPro" id="IPR005467">
    <property type="entry name" value="His_kinase_dom"/>
</dbReference>
<evidence type="ECO:0000256" key="1">
    <source>
        <dbReference type="ARBA" id="ARBA00000085"/>
    </source>
</evidence>
<dbReference type="SMART" id="SM00387">
    <property type="entry name" value="HATPase_c"/>
    <property type="match status" value="1"/>
</dbReference>
<dbReference type="Pfam" id="PF00072">
    <property type="entry name" value="Response_reg"/>
    <property type="match status" value="1"/>
</dbReference>
<dbReference type="FunFam" id="3.30.565.10:FF:000010">
    <property type="entry name" value="Sensor histidine kinase RcsC"/>
    <property type="match status" value="1"/>
</dbReference>
<dbReference type="KEGG" id="chq:AQ619_06655"/>
<dbReference type="CDD" id="cd00082">
    <property type="entry name" value="HisKA"/>
    <property type="match status" value="1"/>
</dbReference>
<feature type="modified residue" description="4-aspartylphosphate" evidence="5">
    <location>
        <position position="588"/>
    </location>
</feature>
<dbReference type="InterPro" id="IPR036097">
    <property type="entry name" value="HisK_dim/P_sf"/>
</dbReference>
<dbReference type="SMART" id="SM00448">
    <property type="entry name" value="REC"/>
    <property type="match status" value="1"/>
</dbReference>
<evidence type="ECO:0000259" key="7">
    <source>
        <dbReference type="PROSITE" id="PS50110"/>
    </source>
</evidence>
<keyword evidence="9" id="KW-1185">Reference proteome</keyword>
<dbReference type="Proteomes" id="UP000056905">
    <property type="component" value="Chromosome"/>
</dbReference>
<dbReference type="SMART" id="SM00388">
    <property type="entry name" value="HisKA"/>
    <property type="match status" value="1"/>
</dbReference>
<evidence type="ECO:0000313" key="8">
    <source>
        <dbReference type="EMBL" id="ALL13055.1"/>
    </source>
</evidence>
<accession>A0A0P0NY68</accession>
<dbReference type="Gene3D" id="1.10.287.130">
    <property type="match status" value="1"/>
</dbReference>
<dbReference type="InterPro" id="IPR011006">
    <property type="entry name" value="CheY-like_superfamily"/>
</dbReference>
<organism evidence="8 9">
    <name type="scientific">Caulobacter henricii</name>
    <dbReference type="NCBI Taxonomy" id="69395"/>
    <lineage>
        <taxon>Bacteria</taxon>
        <taxon>Pseudomonadati</taxon>
        <taxon>Pseudomonadota</taxon>
        <taxon>Alphaproteobacteria</taxon>
        <taxon>Caulobacterales</taxon>
        <taxon>Caulobacteraceae</taxon>
        <taxon>Caulobacter</taxon>
    </lineage>
</organism>
<gene>
    <name evidence="8" type="ORF">AQ619_06655</name>
</gene>
<protein>
    <recommendedName>
        <fullName evidence="2">histidine kinase</fullName>
        <ecNumber evidence="2">2.7.13.3</ecNumber>
    </recommendedName>
</protein>
<dbReference type="AlphaFoldDB" id="A0A0P0NY68"/>
<dbReference type="PRINTS" id="PR00344">
    <property type="entry name" value="BCTRLSENSOR"/>
</dbReference>
<dbReference type="Pfam" id="PF05228">
    <property type="entry name" value="CHASE4"/>
    <property type="match status" value="1"/>
</dbReference>
<sequence length="661" mass="71767">MTAIALLALSLVLGARQVDMRVRSHEEFLVHQGIRSETQQLLNALIPQTIWDEAVVNLDNQFSASWARDHIPIYLRQSIGPWNYLVVDGDDRAVWGSRDGNAMSAPDLEAFRRIAGPIVAEIRKQEAARGAIPKALTASETPRKAIVASQIEMRDGRPFLWIASLVQPDFCKAMPAKSKAAIVIGGDFISRARMDSLAQRYKLQQFRFEPGAGQVGSHEASTTFTSYPGATPVTLIWHPERPGADLLGQSLWAVCSVVVLLAALAALMSHSTRKAAHSLVANHRAQAEFLANMSHELRTPLNGVNALAEALSRTPLTESQREMAETIHKSGQMLSRLLSDILDLARIDAKGLSLEPAPFLLSGAVKSIVDVMAPRAREKGLDLQLDLPAAANRWVMGDVVRMAQILSNLLSNAIKFTDQGKVRVSVQTSPDGNPDIWRFVVEDTGVGFGPSQQEVIFQRFQQGDGSVTRRFGGTGLGLAISRELANMMGGSLTGDGRTGVGAVFTLTLPLAETASPPQQLVATQIPENDIPAQDSTPLRVLVSEDHPINRLVIETLLHELGMTVLSTENGLEACEAFENQDFDLVLMDMQMPIMDGLTAIRRIRLHEAQRGRSQTPVIMITANALPEHEAASLEAGANLFLTKPLSAKSFCSALGTLKLPV</sequence>
<dbReference type="InterPro" id="IPR001789">
    <property type="entry name" value="Sig_transdc_resp-reg_receiver"/>
</dbReference>
<comment type="catalytic activity">
    <reaction evidence="1">
        <text>ATP + protein L-histidine = ADP + protein N-phospho-L-histidine.</text>
        <dbReference type="EC" id="2.7.13.3"/>
    </reaction>
</comment>
<evidence type="ECO:0000256" key="5">
    <source>
        <dbReference type="PROSITE-ProRule" id="PRU00169"/>
    </source>
</evidence>
<dbReference type="InterPro" id="IPR007892">
    <property type="entry name" value="CHASE4"/>
</dbReference>
<feature type="domain" description="Response regulatory" evidence="7">
    <location>
        <begin position="539"/>
        <end position="658"/>
    </location>
</feature>
<evidence type="ECO:0000259" key="6">
    <source>
        <dbReference type="PROSITE" id="PS50109"/>
    </source>
</evidence>
<dbReference type="Gene3D" id="3.40.50.2300">
    <property type="match status" value="1"/>
</dbReference>
<dbReference type="EMBL" id="CP013002">
    <property type="protein sequence ID" value="ALL13055.1"/>
    <property type="molecule type" value="Genomic_DNA"/>
</dbReference>
<dbReference type="PANTHER" id="PTHR45339:SF1">
    <property type="entry name" value="HYBRID SIGNAL TRANSDUCTION HISTIDINE KINASE J"/>
    <property type="match status" value="1"/>
</dbReference>
<dbReference type="CDD" id="cd16922">
    <property type="entry name" value="HATPase_EvgS-ArcB-TorS-like"/>
    <property type="match status" value="1"/>
</dbReference>
<name>A0A0P0NY68_9CAUL</name>